<dbReference type="Pfam" id="PF08529">
    <property type="entry name" value="NusA_N"/>
    <property type="match status" value="1"/>
</dbReference>
<dbReference type="SUPFAM" id="SSF54814">
    <property type="entry name" value="Prokaryotic type KH domain (KH-domain type II)"/>
    <property type="match status" value="2"/>
</dbReference>
<feature type="domain" description="S1 motif" evidence="7">
    <location>
        <begin position="135"/>
        <end position="199"/>
    </location>
</feature>
<dbReference type="FunFam" id="2.40.50.140:FF:000058">
    <property type="entry name" value="Transcription termination/antitermination protein NusA"/>
    <property type="match status" value="1"/>
</dbReference>
<evidence type="ECO:0000256" key="4">
    <source>
        <dbReference type="ARBA" id="ARBA00022884"/>
    </source>
</evidence>
<dbReference type="InterPro" id="IPR013735">
    <property type="entry name" value="TF_NusA_N"/>
</dbReference>
<dbReference type="Gene3D" id="3.30.300.20">
    <property type="match status" value="2"/>
</dbReference>
<dbReference type="FunFam" id="3.30.300.20:FF:000005">
    <property type="entry name" value="Transcription termination/antitermination protein NusA"/>
    <property type="match status" value="1"/>
</dbReference>
<dbReference type="Gene3D" id="2.40.50.140">
    <property type="entry name" value="Nucleic acid-binding proteins"/>
    <property type="match status" value="1"/>
</dbReference>
<dbReference type="InterPro" id="IPR004087">
    <property type="entry name" value="KH_dom"/>
</dbReference>
<dbReference type="GO" id="GO:0005829">
    <property type="term" value="C:cytosol"/>
    <property type="evidence" value="ECO:0007669"/>
    <property type="project" value="TreeGrafter"/>
</dbReference>
<accession>A0A0W8E499</accession>
<dbReference type="InterPro" id="IPR025249">
    <property type="entry name" value="TF_NusA_KH_1st"/>
</dbReference>
<keyword evidence="5" id="KW-0805">Transcription regulation</keyword>
<dbReference type="EMBL" id="LNQE01001887">
    <property type="protein sequence ID" value="KUG03305.1"/>
    <property type="molecule type" value="Genomic_DNA"/>
</dbReference>
<evidence type="ECO:0000256" key="2">
    <source>
        <dbReference type="ARBA" id="ARBA00022490"/>
    </source>
</evidence>
<keyword evidence="6" id="KW-0804">Transcription</keyword>
<dbReference type="Pfam" id="PF00575">
    <property type="entry name" value="S1"/>
    <property type="match status" value="1"/>
</dbReference>
<dbReference type="InterPro" id="IPR012340">
    <property type="entry name" value="NA-bd_OB-fold"/>
</dbReference>
<dbReference type="CDD" id="cd02134">
    <property type="entry name" value="KH-II_NusA_rpt1"/>
    <property type="match status" value="1"/>
</dbReference>
<name>A0A0W8E499_9ZZZZ</name>
<keyword evidence="1" id="KW-0806">Transcription termination</keyword>
<reference evidence="8" key="1">
    <citation type="journal article" date="2015" name="Proc. Natl. Acad. Sci. U.S.A.">
        <title>Networks of energetic and metabolic interactions define dynamics in microbial communities.</title>
        <authorList>
            <person name="Embree M."/>
            <person name="Liu J.K."/>
            <person name="Al-Bassam M.M."/>
            <person name="Zengler K."/>
        </authorList>
    </citation>
    <scope>NUCLEOTIDE SEQUENCE</scope>
</reference>
<evidence type="ECO:0000256" key="6">
    <source>
        <dbReference type="ARBA" id="ARBA00023163"/>
    </source>
</evidence>
<dbReference type="GO" id="GO:0003700">
    <property type="term" value="F:DNA-binding transcription factor activity"/>
    <property type="evidence" value="ECO:0007669"/>
    <property type="project" value="InterPro"/>
</dbReference>
<evidence type="ECO:0000313" key="8">
    <source>
        <dbReference type="EMBL" id="KUG03305.1"/>
    </source>
</evidence>
<dbReference type="InterPro" id="IPR009019">
    <property type="entry name" value="KH_sf_prok-type"/>
</dbReference>
<dbReference type="FunFam" id="3.30.300.20:FF:000002">
    <property type="entry name" value="Transcription termination/antitermination protein NusA"/>
    <property type="match status" value="1"/>
</dbReference>
<evidence type="ECO:0000259" key="7">
    <source>
        <dbReference type="PROSITE" id="PS50126"/>
    </source>
</evidence>
<evidence type="ECO:0000256" key="5">
    <source>
        <dbReference type="ARBA" id="ARBA00023015"/>
    </source>
</evidence>
<dbReference type="SUPFAM" id="SSF50249">
    <property type="entry name" value="Nucleic acid-binding proteins"/>
    <property type="match status" value="1"/>
</dbReference>
<proteinExistence type="inferred from homology"/>
<keyword evidence="2" id="KW-0963">Cytoplasm</keyword>
<dbReference type="GO" id="GO:0031564">
    <property type="term" value="P:transcription antitermination"/>
    <property type="evidence" value="ECO:0007669"/>
    <property type="project" value="UniProtKB-KW"/>
</dbReference>
<dbReference type="NCBIfam" id="TIGR01953">
    <property type="entry name" value="NusA"/>
    <property type="match status" value="1"/>
</dbReference>
<dbReference type="InterPro" id="IPR036555">
    <property type="entry name" value="NusA_N_sf"/>
</dbReference>
<dbReference type="Gene3D" id="3.30.1480.10">
    <property type="entry name" value="NusA, N-terminal domain"/>
    <property type="match status" value="1"/>
</dbReference>
<dbReference type="Pfam" id="PF26594">
    <property type="entry name" value="KH_NusA_2nd"/>
    <property type="match status" value="1"/>
</dbReference>
<dbReference type="SMART" id="SM00322">
    <property type="entry name" value="KH"/>
    <property type="match status" value="2"/>
</dbReference>
<evidence type="ECO:0000256" key="1">
    <source>
        <dbReference type="ARBA" id="ARBA00022472"/>
    </source>
</evidence>
<comment type="caution">
    <text evidence="8">The sequence shown here is derived from an EMBL/GenBank/DDBJ whole genome shotgun (WGS) entry which is preliminary data.</text>
</comment>
<dbReference type="CDD" id="cd22529">
    <property type="entry name" value="KH-II_NusA_rpt2"/>
    <property type="match status" value="1"/>
</dbReference>
<dbReference type="FunFam" id="3.30.1480.10:FF:000002">
    <property type="entry name" value="Transcription termination/antitermination protein NusA"/>
    <property type="match status" value="1"/>
</dbReference>
<sequence length="389" mass="43377">MSSELIQALNEIEKDRGIPKAALIDAIKSALNTAYKKNFGIAQSVNVDIDELSGAVRVFSQKKVVEQVNDNRLEADLEEARELYPDCEIDDLVYIEITPSNFGRIAAQTAKQVVIQKLREAERSLIYEEFLDREGEIVTGTVQRIESKTIYVSLGRTEGIMLPPDQINGERYEMGQRIKAYIYEVKNTSKGPNIFLSRSHPHFLRRLFELEVPEIYDGIVEIKSIAREAGARSKISVHSLEEKIDSVGACVGPRGIRVQNIVAELGGEKIDIIKYDKSPEHFIANALSPSKVDRVFINEEDKIATVVVPDYQLSLAIGKEGQNARLAAKLTGWKVDIKSESQFIDDNADNIEWPEAHDQPFSEALSEALKISGLSVDDDAEETDDGENA</sequence>
<evidence type="ECO:0000256" key="3">
    <source>
        <dbReference type="ARBA" id="ARBA00022814"/>
    </source>
</evidence>
<dbReference type="GO" id="GO:0006353">
    <property type="term" value="P:DNA-templated transcription termination"/>
    <property type="evidence" value="ECO:0007669"/>
    <property type="project" value="UniProtKB-KW"/>
</dbReference>
<keyword evidence="4" id="KW-0694">RNA-binding</keyword>
<dbReference type="CDD" id="cd04455">
    <property type="entry name" value="S1_NusA"/>
    <property type="match status" value="1"/>
</dbReference>
<gene>
    <name evidence="8" type="ORF">ASZ90_019296</name>
</gene>
<dbReference type="SMART" id="SM00316">
    <property type="entry name" value="S1"/>
    <property type="match status" value="1"/>
</dbReference>
<protein>
    <submittedName>
        <fullName evidence="8">Transcription termination protein nusa</fullName>
    </submittedName>
</protein>
<dbReference type="InterPro" id="IPR030842">
    <property type="entry name" value="TF_NusA_bacterial"/>
</dbReference>
<dbReference type="AlphaFoldDB" id="A0A0W8E499"/>
<dbReference type="InterPro" id="IPR010213">
    <property type="entry name" value="TF_NusA"/>
</dbReference>
<dbReference type="InterPro" id="IPR015946">
    <property type="entry name" value="KH_dom-like_a/b"/>
</dbReference>
<dbReference type="InterPro" id="IPR003029">
    <property type="entry name" value="S1_domain"/>
</dbReference>
<dbReference type="PANTHER" id="PTHR22648:SF0">
    <property type="entry name" value="TRANSCRIPTION TERMINATION_ANTITERMINATION PROTEIN NUSA"/>
    <property type="match status" value="1"/>
</dbReference>
<organism evidence="8">
    <name type="scientific">hydrocarbon metagenome</name>
    <dbReference type="NCBI Taxonomy" id="938273"/>
    <lineage>
        <taxon>unclassified sequences</taxon>
        <taxon>metagenomes</taxon>
        <taxon>ecological metagenomes</taxon>
    </lineage>
</organism>
<dbReference type="HAMAP" id="MF_00945_B">
    <property type="entry name" value="NusA_B"/>
    <property type="match status" value="1"/>
</dbReference>
<dbReference type="InterPro" id="IPR058582">
    <property type="entry name" value="KH_NusA_2nd"/>
</dbReference>
<dbReference type="SUPFAM" id="SSF69705">
    <property type="entry name" value="Transcription factor NusA, N-terminal domain"/>
    <property type="match status" value="1"/>
</dbReference>
<dbReference type="PROSITE" id="PS50084">
    <property type="entry name" value="KH_TYPE_1"/>
    <property type="match status" value="1"/>
</dbReference>
<dbReference type="PROSITE" id="PS50126">
    <property type="entry name" value="S1"/>
    <property type="match status" value="1"/>
</dbReference>
<keyword evidence="3" id="KW-0889">Transcription antitermination</keyword>
<dbReference type="GO" id="GO:0003723">
    <property type="term" value="F:RNA binding"/>
    <property type="evidence" value="ECO:0007669"/>
    <property type="project" value="UniProtKB-KW"/>
</dbReference>
<dbReference type="PANTHER" id="PTHR22648">
    <property type="entry name" value="TRANSCRIPTION TERMINATION FACTOR NUSA"/>
    <property type="match status" value="1"/>
</dbReference>
<dbReference type="Pfam" id="PF13184">
    <property type="entry name" value="KH_NusA_1st"/>
    <property type="match status" value="1"/>
</dbReference>